<dbReference type="PANTHER" id="PTHR43048">
    <property type="entry name" value="METHYLMALONYL-COA EPIMERASE"/>
    <property type="match status" value="1"/>
</dbReference>
<dbReference type="PROSITE" id="PS51819">
    <property type="entry name" value="VOC"/>
    <property type="match status" value="1"/>
</dbReference>
<organism evidence="3 4">
    <name type="scientific">Chlorobium phaeovibrioides</name>
    <dbReference type="NCBI Taxonomy" id="1094"/>
    <lineage>
        <taxon>Bacteria</taxon>
        <taxon>Pseudomonadati</taxon>
        <taxon>Chlorobiota</taxon>
        <taxon>Chlorobiia</taxon>
        <taxon>Chlorobiales</taxon>
        <taxon>Chlorobiaceae</taxon>
        <taxon>Chlorobium/Pelodictyon group</taxon>
        <taxon>Chlorobium</taxon>
    </lineage>
</organism>
<dbReference type="GO" id="GO:0046491">
    <property type="term" value="P:L-methylmalonyl-CoA metabolic process"/>
    <property type="evidence" value="ECO:0007669"/>
    <property type="project" value="TreeGrafter"/>
</dbReference>
<dbReference type="InterPro" id="IPR051785">
    <property type="entry name" value="MMCE/EMCE_epimerase"/>
</dbReference>
<dbReference type="SUPFAM" id="SSF54593">
    <property type="entry name" value="Glyoxalase/Bleomycin resistance protein/Dihydroxybiphenyl dioxygenase"/>
    <property type="match status" value="1"/>
</dbReference>
<dbReference type="InterPro" id="IPR004360">
    <property type="entry name" value="Glyas_Fos-R_dOase_dom"/>
</dbReference>
<name>A0A432ASR7_CHLPH</name>
<gene>
    <name evidence="3" type="ORF">EKD02_08675</name>
</gene>
<feature type="domain" description="VOC" evidence="2">
    <location>
        <begin position="4"/>
        <end position="142"/>
    </location>
</feature>
<protein>
    <submittedName>
        <fullName evidence="3">Glyoxalase</fullName>
    </submittedName>
</protein>
<dbReference type="Proteomes" id="UP000279908">
    <property type="component" value="Unassembled WGS sequence"/>
</dbReference>
<dbReference type="AlphaFoldDB" id="A0A432ASR7"/>
<comment type="caution">
    <text evidence="3">The sequence shown here is derived from an EMBL/GenBank/DDBJ whole genome shotgun (WGS) entry which is preliminary data.</text>
</comment>
<dbReference type="GO" id="GO:0046872">
    <property type="term" value="F:metal ion binding"/>
    <property type="evidence" value="ECO:0007669"/>
    <property type="project" value="UniProtKB-KW"/>
</dbReference>
<evidence type="ECO:0000313" key="3">
    <source>
        <dbReference type="EMBL" id="RTY36001.1"/>
    </source>
</evidence>
<keyword evidence="1" id="KW-0479">Metal-binding</keyword>
<accession>A0A432ASR7</accession>
<reference evidence="3 4" key="1">
    <citation type="submission" date="2018-12" db="EMBL/GenBank/DDBJ databases">
        <authorList>
            <person name="Lunina O.N."/>
            <person name="Grouzdev D.S."/>
            <person name="Gorlenko V.M."/>
            <person name="Savvichev A.S."/>
        </authorList>
    </citation>
    <scope>NUCLEOTIDE SEQUENCE [LARGE SCALE GENOMIC DNA]</scope>
    <source>
        <strain evidence="3 4">BrKhr-17</strain>
    </source>
</reference>
<evidence type="ECO:0000313" key="4">
    <source>
        <dbReference type="Proteomes" id="UP000279908"/>
    </source>
</evidence>
<dbReference type="PANTHER" id="PTHR43048:SF5">
    <property type="entry name" value="BLR5325 PROTEIN"/>
    <property type="match status" value="1"/>
</dbReference>
<dbReference type="GO" id="GO:0004493">
    <property type="term" value="F:methylmalonyl-CoA epimerase activity"/>
    <property type="evidence" value="ECO:0007669"/>
    <property type="project" value="TreeGrafter"/>
</dbReference>
<dbReference type="EMBL" id="RXYK01000015">
    <property type="protein sequence ID" value="RTY36001.1"/>
    <property type="molecule type" value="Genomic_DNA"/>
</dbReference>
<dbReference type="InterPro" id="IPR029068">
    <property type="entry name" value="Glyas_Bleomycin-R_OHBP_Dase"/>
</dbReference>
<proteinExistence type="predicted"/>
<evidence type="ECO:0000256" key="1">
    <source>
        <dbReference type="ARBA" id="ARBA00022723"/>
    </source>
</evidence>
<evidence type="ECO:0000259" key="2">
    <source>
        <dbReference type="PROSITE" id="PS51819"/>
    </source>
</evidence>
<sequence length="145" mass="15628">MITAIRHVGLVVSDLPAALHFWCDILGFSVVKQVDEFGPHLDAILGLKDVRLTTAKLAAPDGNVIELLQYHTHPDNTSWQGQPYSTGFTHIAMAVKDLDLAYSTLSAAGVTFNAPPQLTPDGYAKVTYCKGPEGVLLELVEVLNA</sequence>
<dbReference type="InterPro" id="IPR037523">
    <property type="entry name" value="VOC_core"/>
</dbReference>
<dbReference type="Pfam" id="PF00903">
    <property type="entry name" value="Glyoxalase"/>
    <property type="match status" value="1"/>
</dbReference>
<dbReference type="Gene3D" id="3.10.180.10">
    <property type="entry name" value="2,3-Dihydroxybiphenyl 1,2-Dioxygenase, domain 1"/>
    <property type="match status" value="1"/>
</dbReference>